<comment type="caution">
    <text evidence="2">The sequence shown here is derived from an EMBL/GenBank/DDBJ whole genome shotgun (WGS) entry which is preliminary data.</text>
</comment>
<organism evidence="2 3">
    <name type="scientific">Plakobranchus ocellatus</name>
    <dbReference type="NCBI Taxonomy" id="259542"/>
    <lineage>
        <taxon>Eukaryota</taxon>
        <taxon>Metazoa</taxon>
        <taxon>Spiralia</taxon>
        <taxon>Lophotrochozoa</taxon>
        <taxon>Mollusca</taxon>
        <taxon>Gastropoda</taxon>
        <taxon>Heterobranchia</taxon>
        <taxon>Euthyneura</taxon>
        <taxon>Panpulmonata</taxon>
        <taxon>Sacoglossa</taxon>
        <taxon>Placobranchoidea</taxon>
        <taxon>Plakobranchidae</taxon>
        <taxon>Plakobranchus</taxon>
    </lineage>
</organism>
<accession>A0AAV4AYC5</accession>
<sequence length="92" mass="9705">MLQFVYMALPRGAIIVILNDGVMTHLSSNKPIGSQGDLRLSGPPSGQGAGGAARNNDKKISADLKAGAPMAGCSWNPRRKDPCSFQDEIACY</sequence>
<evidence type="ECO:0000313" key="3">
    <source>
        <dbReference type="Proteomes" id="UP000735302"/>
    </source>
</evidence>
<reference evidence="2 3" key="1">
    <citation type="journal article" date="2021" name="Elife">
        <title>Chloroplast acquisition without the gene transfer in kleptoplastic sea slugs, Plakobranchus ocellatus.</title>
        <authorList>
            <person name="Maeda T."/>
            <person name="Takahashi S."/>
            <person name="Yoshida T."/>
            <person name="Shimamura S."/>
            <person name="Takaki Y."/>
            <person name="Nagai Y."/>
            <person name="Toyoda A."/>
            <person name="Suzuki Y."/>
            <person name="Arimoto A."/>
            <person name="Ishii H."/>
            <person name="Satoh N."/>
            <person name="Nishiyama T."/>
            <person name="Hasebe M."/>
            <person name="Maruyama T."/>
            <person name="Minagawa J."/>
            <person name="Obokata J."/>
            <person name="Shigenobu S."/>
        </authorList>
    </citation>
    <scope>NUCLEOTIDE SEQUENCE [LARGE SCALE GENOMIC DNA]</scope>
</reference>
<evidence type="ECO:0000313" key="2">
    <source>
        <dbReference type="EMBL" id="GFO11853.1"/>
    </source>
</evidence>
<protein>
    <submittedName>
        <fullName evidence="2">Uncharacterized protein</fullName>
    </submittedName>
</protein>
<dbReference type="Proteomes" id="UP000735302">
    <property type="component" value="Unassembled WGS sequence"/>
</dbReference>
<gene>
    <name evidence="2" type="ORF">PoB_003835800</name>
</gene>
<dbReference type="AlphaFoldDB" id="A0AAV4AYC5"/>
<evidence type="ECO:0000256" key="1">
    <source>
        <dbReference type="SAM" id="MobiDB-lite"/>
    </source>
</evidence>
<dbReference type="EMBL" id="BLXT01004363">
    <property type="protein sequence ID" value="GFO11853.1"/>
    <property type="molecule type" value="Genomic_DNA"/>
</dbReference>
<keyword evidence="3" id="KW-1185">Reference proteome</keyword>
<feature type="region of interest" description="Disordered" evidence="1">
    <location>
        <begin position="32"/>
        <end position="58"/>
    </location>
</feature>
<name>A0AAV4AYC5_9GAST</name>
<proteinExistence type="predicted"/>